<comment type="caution">
    <text evidence="2">The sequence shown here is derived from an EMBL/GenBank/DDBJ whole genome shotgun (WGS) entry which is preliminary data.</text>
</comment>
<evidence type="ECO:0000256" key="1">
    <source>
        <dbReference type="SAM" id="MobiDB-lite"/>
    </source>
</evidence>
<protein>
    <submittedName>
        <fullName evidence="2">Uncharacterized protein</fullName>
    </submittedName>
</protein>
<accession>A0A0G1DN98</accession>
<feature type="region of interest" description="Disordered" evidence="1">
    <location>
        <begin position="88"/>
        <end position="111"/>
    </location>
</feature>
<dbReference type="Proteomes" id="UP000033867">
    <property type="component" value="Unassembled WGS sequence"/>
</dbReference>
<dbReference type="EMBL" id="LCEK01000010">
    <property type="protein sequence ID" value="KKS72311.1"/>
    <property type="molecule type" value="Genomic_DNA"/>
</dbReference>
<organism evidence="2 3">
    <name type="scientific">Candidatus Magasanikbacteria bacterium GW2011_GWE2_42_7</name>
    <dbReference type="NCBI Taxonomy" id="1619052"/>
    <lineage>
        <taxon>Bacteria</taxon>
        <taxon>Candidatus Magasanikiibacteriota</taxon>
    </lineage>
</organism>
<reference evidence="2 3" key="1">
    <citation type="journal article" date="2015" name="Nature">
        <title>rRNA introns, odd ribosomes, and small enigmatic genomes across a large radiation of phyla.</title>
        <authorList>
            <person name="Brown C.T."/>
            <person name="Hug L.A."/>
            <person name="Thomas B.C."/>
            <person name="Sharon I."/>
            <person name="Castelle C.J."/>
            <person name="Singh A."/>
            <person name="Wilkins M.J."/>
            <person name="Williams K.H."/>
            <person name="Banfield J.F."/>
        </authorList>
    </citation>
    <scope>NUCLEOTIDE SEQUENCE [LARGE SCALE GENOMIC DNA]</scope>
</reference>
<sequence length="258" mass="26912">MGRLGVPLVRHFLVLLPGLHPGHLGDVLAGLGPVAEQVALLGDELNELELPARELLLGSGDVRLHHAGRVVAVREVAVEPDRLLAGHDPLADHRLEGPGVRGGGEGLEPDEREHVAPDVREAVEATPQDLTGLRVHVGRDDRTARHLEGEVGRLAPAEAGGEEIEPDEVVAHLDPHSTGLRAVAQRATIRLGPRGGPGEVLLAVVVLGGGLVHRGVEVVHVRELGALGGAAVPEVPGGQGGEGEDVEVLELGHYAPPW</sequence>
<evidence type="ECO:0000313" key="2">
    <source>
        <dbReference type="EMBL" id="KKS72311.1"/>
    </source>
</evidence>
<dbReference type="AlphaFoldDB" id="A0A0G1DN98"/>
<gene>
    <name evidence="2" type="ORF">UV42_C0010G0014</name>
</gene>
<proteinExistence type="predicted"/>
<name>A0A0G1DN98_9BACT</name>
<evidence type="ECO:0000313" key="3">
    <source>
        <dbReference type="Proteomes" id="UP000033867"/>
    </source>
</evidence>